<dbReference type="GO" id="GO:0019646">
    <property type="term" value="P:aerobic electron transport chain"/>
    <property type="evidence" value="ECO:0007669"/>
    <property type="project" value="TreeGrafter"/>
</dbReference>
<dbReference type="GO" id="GO:0005886">
    <property type="term" value="C:plasma membrane"/>
    <property type="evidence" value="ECO:0007669"/>
    <property type="project" value="UniProtKB-SubCell"/>
</dbReference>
<evidence type="ECO:0000256" key="7">
    <source>
        <dbReference type="SAM" id="Phobius"/>
    </source>
</evidence>
<comment type="caution">
    <text evidence="8">The sequence shown here is derived from an EMBL/GenBank/DDBJ whole genome shotgun (WGS) entry which is preliminary data.</text>
</comment>
<feature type="transmembrane region" description="Helical" evidence="7">
    <location>
        <begin position="154"/>
        <end position="178"/>
    </location>
</feature>
<dbReference type="PANTHER" id="PTHR43141">
    <property type="entry name" value="CYTOCHROME BD2 SUBUNIT II"/>
    <property type="match status" value="1"/>
</dbReference>
<feature type="transmembrane region" description="Helical" evidence="7">
    <location>
        <begin position="199"/>
        <end position="218"/>
    </location>
</feature>
<dbReference type="PANTHER" id="PTHR43141:SF4">
    <property type="entry name" value="CYTOCHROME BD2 SUBUNIT II"/>
    <property type="match status" value="1"/>
</dbReference>
<dbReference type="GO" id="GO:0009055">
    <property type="term" value="F:electron transfer activity"/>
    <property type="evidence" value="ECO:0007669"/>
    <property type="project" value="TreeGrafter"/>
</dbReference>
<evidence type="ECO:0000256" key="4">
    <source>
        <dbReference type="ARBA" id="ARBA00022692"/>
    </source>
</evidence>
<dbReference type="Pfam" id="PF02322">
    <property type="entry name" value="Cyt_bd_oxida_II"/>
    <property type="match status" value="1"/>
</dbReference>
<dbReference type="GO" id="GO:0016682">
    <property type="term" value="F:oxidoreductase activity, acting on diphenols and related substances as donors, oxygen as acceptor"/>
    <property type="evidence" value="ECO:0007669"/>
    <property type="project" value="TreeGrafter"/>
</dbReference>
<keyword evidence="9" id="KW-1185">Reference proteome</keyword>
<comment type="subcellular location">
    <subcellularLocation>
        <location evidence="1">Cell membrane</location>
        <topology evidence="1">Multi-pass membrane protein</topology>
    </subcellularLocation>
</comment>
<evidence type="ECO:0000256" key="2">
    <source>
        <dbReference type="ARBA" id="ARBA00007543"/>
    </source>
</evidence>
<proteinExistence type="inferred from homology"/>
<dbReference type="EMBL" id="MBLM01000003">
    <property type="protein sequence ID" value="OHV45973.1"/>
    <property type="molecule type" value="Genomic_DNA"/>
</dbReference>
<dbReference type="Proteomes" id="UP000179627">
    <property type="component" value="Unassembled WGS sequence"/>
</dbReference>
<dbReference type="OrthoDB" id="9776710at2"/>
<feature type="transmembrane region" description="Helical" evidence="7">
    <location>
        <begin position="258"/>
        <end position="278"/>
    </location>
</feature>
<feature type="transmembrane region" description="Helical" evidence="7">
    <location>
        <begin position="76"/>
        <end position="97"/>
    </location>
</feature>
<sequence length="336" mass="34591">MTAADLLAVVMVLGLTAYALTGGADFGGGVWDLLARGRDAADQRRLVSAALGPIWEANHVWLIFVVVMMFSGFPEAFGIVGSTLEIPLICALAGIVLRGAAYVYRSYGSGAAGPDHWWGHVFAVSSAITPVALGVAGAALVTGDVAEGAPLTPVTSAFGLVCGVFALAATAFLAAVYLCRDAAASPETEHLVPGLRRRALGSAVACGLLAAVLLPLLWSEAPVVADRFADRSVPFVVLSAIGGVTSLVALWQHRFTAARVTAGIAVAGVLWGWAAAQYPDLVVGRATVDSAAAPEANIVAMLIAVCCGLVVLVPSLWMLFRLFANPEPEAEAEARS</sequence>
<feature type="transmembrane region" description="Helical" evidence="7">
    <location>
        <begin position="6"/>
        <end position="34"/>
    </location>
</feature>
<gene>
    <name evidence="8" type="ORF">CC117_09530</name>
</gene>
<organism evidence="8 9">
    <name type="scientific">Parafrankia colletiae</name>
    <dbReference type="NCBI Taxonomy" id="573497"/>
    <lineage>
        <taxon>Bacteria</taxon>
        <taxon>Bacillati</taxon>
        <taxon>Actinomycetota</taxon>
        <taxon>Actinomycetes</taxon>
        <taxon>Frankiales</taxon>
        <taxon>Frankiaceae</taxon>
        <taxon>Parafrankia</taxon>
    </lineage>
</organism>
<reference evidence="9" key="1">
    <citation type="submission" date="2016-07" db="EMBL/GenBank/DDBJ databases">
        <title>Sequence Frankia sp. strain CcI1.17.</title>
        <authorList>
            <person name="Ghodhbane-Gtari F."/>
            <person name="Swanson E."/>
            <person name="Gueddou A."/>
            <person name="Morris K."/>
            <person name="Hezbri K."/>
            <person name="Ktari A."/>
            <person name="Nouioui I."/>
            <person name="Abebe-Akele F."/>
            <person name="Simpson S."/>
            <person name="Thomas K."/>
            <person name="Gtari M."/>
            <person name="Tisa L.S."/>
            <person name="Hurst S."/>
        </authorList>
    </citation>
    <scope>NUCLEOTIDE SEQUENCE [LARGE SCALE GENOMIC DNA]</scope>
    <source>
        <strain evidence="9">Cc1.17</strain>
    </source>
</reference>
<keyword evidence="4 7" id="KW-0812">Transmembrane</keyword>
<evidence type="ECO:0000256" key="5">
    <source>
        <dbReference type="ARBA" id="ARBA00022989"/>
    </source>
</evidence>
<evidence type="ECO:0000256" key="1">
    <source>
        <dbReference type="ARBA" id="ARBA00004651"/>
    </source>
</evidence>
<evidence type="ECO:0000256" key="3">
    <source>
        <dbReference type="ARBA" id="ARBA00022475"/>
    </source>
</evidence>
<keyword evidence="6 7" id="KW-0472">Membrane</keyword>
<protein>
    <submittedName>
        <fullName evidence="8">Cytochrome BD ubiquinol oxidase subunit II</fullName>
    </submittedName>
</protein>
<name>A0A1S1RGU1_9ACTN</name>
<feature type="transmembrane region" description="Helical" evidence="7">
    <location>
        <begin position="117"/>
        <end position="142"/>
    </location>
</feature>
<dbReference type="AlphaFoldDB" id="A0A1S1RGU1"/>
<evidence type="ECO:0000256" key="6">
    <source>
        <dbReference type="ARBA" id="ARBA00023136"/>
    </source>
</evidence>
<dbReference type="InterPro" id="IPR003317">
    <property type="entry name" value="Cyt-d_oxidase_su2"/>
</dbReference>
<feature type="transmembrane region" description="Helical" evidence="7">
    <location>
        <begin position="233"/>
        <end position="251"/>
    </location>
</feature>
<dbReference type="RefSeq" id="WP_071082252.1">
    <property type="nucleotide sequence ID" value="NZ_MBLM01000003.1"/>
</dbReference>
<evidence type="ECO:0000313" key="9">
    <source>
        <dbReference type="Proteomes" id="UP000179627"/>
    </source>
</evidence>
<evidence type="ECO:0000313" key="8">
    <source>
        <dbReference type="EMBL" id="OHV45973.1"/>
    </source>
</evidence>
<feature type="transmembrane region" description="Helical" evidence="7">
    <location>
        <begin position="298"/>
        <end position="320"/>
    </location>
</feature>
<dbReference type="GO" id="GO:0070069">
    <property type="term" value="C:cytochrome complex"/>
    <property type="evidence" value="ECO:0007669"/>
    <property type="project" value="TreeGrafter"/>
</dbReference>
<accession>A0A1S1RGU1</accession>
<comment type="similarity">
    <text evidence="2">Belongs to the cytochrome ubiquinol oxidase subunit 2 family.</text>
</comment>
<keyword evidence="5 7" id="KW-1133">Transmembrane helix</keyword>
<keyword evidence="3" id="KW-1003">Cell membrane</keyword>